<name>B9XDD5_PEDPL</name>
<sequence precursor="true">MKNVWKTSLVLTAIFAASALAQSTVAQTNNDSTVITATSNALQPVLDGIAGKYGWVATVLIVIGTLRILLKPVMTAIENAVTNDPARLAALQKFEAGPIFAAVAFALDLGASIKLPHAVVVATVPKSIN</sequence>
<evidence type="ECO:0000256" key="1">
    <source>
        <dbReference type="SAM" id="Phobius"/>
    </source>
</evidence>
<accession>B9XDD5</accession>
<reference evidence="3 4" key="1">
    <citation type="journal article" date="2011" name="J. Bacteriol.">
        <title>Genome sequence of 'Pedosphaera parvula' Ellin514, an aerobic Verrucomicrobial isolate from pasture soil.</title>
        <authorList>
            <person name="Kant R."/>
            <person name="van Passel M.W."/>
            <person name="Sangwan P."/>
            <person name="Palva A."/>
            <person name="Lucas S."/>
            <person name="Copeland A."/>
            <person name="Lapidus A."/>
            <person name="Glavina Del Rio T."/>
            <person name="Dalin E."/>
            <person name="Tice H."/>
            <person name="Bruce D."/>
            <person name="Goodwin L."/>
            <person name="Pitluck S."/>
            <person name="Chertkov O."/>
            <person name="Larimer F.W."/>
            <person name="Land M.L."/>
            <person name="Hauser L."/>
            <person name="Brettin T.S."/>
            <person name="Detter J.C."/>
            <person name="Han S."/>
            <person name="de Vos W.M."/>
            <person name="Janssen P.H."/>
            <person name="Smidt H."/>
        </authorList>
    </citation>
    <scope>NUCLEOTIDE SEQUENCE [LARGE SCALE GENOMIC DNA]</scope>
    <source>
        <strain evidence="3 4">Ellin514</strain>
    </source>
</reference>
<protein>
    <submittedName>
        <fullName evidence="3">Uncharacterized protein</fullName>
    </submittedName>
</protein>
<comment type="caution">
    <text evidence="3">The sequence shown here is derived from an EMBL/GenBank/DDBJ whole genome shotgun (WGS) entry which is preliminary data.</text>
</comment>
<feature type="signal peptide" evidence="2">
    <location>
        <begin position="1"/>
        <end position="21"/>
    </location>
</feature>
<keyword evidence="1" id="KW-0472">Membrane</keyword>
<evidence type="ECO:0000313" key="3">
    <source>
        <dbReference type="EMBL" id="EEF62081.1"/>
    </source>
</evidence>
<dbReference type="AlphaFoldDB" id="B9XDD5"/>
<gene>
    <name evidence="3" type="ORF">Cflav_PD6356</name>
</gene>
<organism evidence="3 4">
    <name type="scientific">Pedosphaera parvula (strain Ellin514)</name>
    <dbReference type="NCBI Taxonomy" id="320771"/>
    <lineage>
        <taxon>Bacteria</taxon>
        <taxon>Pseudomonadati</taxon>
        <taxon>Verrucomicrobiota</taxon>
        <taxon>Pedosphaerae</taxon>
        <taxon>Pedosphaerales</taxon>
        <taxon>Pedosphaeraceae</taxon>
        <taxon>Pedosphaera</taxon>
    </lineage>
</organism>
<keyword evidence="4" id="KW-1185">Reference proteome</keyword>
<proteinExistence type="predicted"/>
<keyword evidence="1" id="KW-1133">Transmembrane helix</keyword>
<keyword evidence="2" id="KW-0732">Signal</keyword>
<feature type="transmembrane region" description="Helical" evidence="1">
    <location>
        <begin position="50"/>
        <end position="70"/>
    </location>
</feature>
<dbReference type="Proteomes" id="UP000003688">
    <property type="component" value="Unassembled WGS sequence"/>
</dbReference>
<keyword evidence="1" id="KW-0812">Transmembrane</keyword>
<feature type="chain" id="PRO_5002893148" evidence="2">
    <location>
        <begin position="22"/>
        <end position="129"/>
    </location>
</feature>
<evidence type="ECO:0000313" key="4">
    <source>
        <dbReference type="Proteomes" id="UP000003688"/>
    </source>
</evidence>
<evidence type="ECO:0000256" key="2">
    <source>
        <dbReference type="SAM" id="SignalP"/>
    </source>
</evidence>
<dbReference type="STRING" id="320771.Cflav_PD6356"/>
<dbReference type="EMBL" id="ABOX02000006">
    <property type="protein sequence ID" value="EEF62081.1"/>
    <property type="molecule type" value="Genomic_DNA"/>
</dbReference>
<dbReference type="RefSeq" id="WP_007413833.1">
    <property type="nucleotide sequence ID" value="NZ_ABOX02000006.1"/>
</dbReference>